<dbReference type="Proteomes" id="UP000018144">
    <property type="component" value="Unassembled WGS sequence"/>
</dbReference>
<dbReference type="AlphaFoldDB" id="U4LI02"/>
<evidence type="ECO:0000256" key="1">
    <source>
        <dbReference type="SAM" id="MobiDB-lite"/>
    </source>
</evidence>
<dbReference type="EMBL" id="HF935644">
    <property type="protein sequence ID" value="CCX31749.1"/>
    <property type="molecule type" value="Genomic_DNA"/>
</dbReference>
<sequence>MSLSLTYSRKLFPIWPPSSYSLVQLAHSFYITVVYSGGANAACRWCCSGETPEFQSPEGFTRREMTGPIVRGGTVE</sequence>
<evidence type="ECO:0000313" key="2">
    <source>
        <dbReference type="EMBL" id="CCX31749.1"/>
    </source>
</evidence>
<organism evidence="2 3">
    <name type="scientific">Pyronema omphalodes (strain CBS 100304)</name>
    <name type="common">Pyronema confluens</name>
    <dbReference type="NCBI Taxonomy" id="1076935"/>
    <lineage>
        <taxon>Eukaryota</taxon>
        <taxon>Fungi</taxon>
        <taxon>Dikarya</taxon>
        <taxon>Ascomycota</taxon>
        <taxon>Pezizomycotina</taxon>
        <taxon>Pezizomycetes</taxon>
        <taxon>Pezizales</taxon>
        <taxon>Pyronemataceae</taxon>
        <taxon>Pyronema</taxon>
    </lineage>
</organism>
<protein>
    <submittedName>
        <fullName evidence="2">Uncharacterized protein</fullName>
    </submittedName>
</protein>
<feature type="region of interest" description="Disordered" evidence="1">
    <location>
        <begin position="57"/>
        <end position="76"/>
    </location>
</feature>
<accession>U4LI02</accession>
<keyword evidence="3" id="KW-1185">Reference proteome</keyword>
<name>U4LI02_PYROM</name>
<proteinExistence type="predicted"/>
<gene>
    <name evidence="2" type="ORF">PCON_11387</name>
</gene>
<evidence type="ECO:0000313" key="3">
    <source>
        <dbReference type="Proteomes" id="UP000018144"/>
    </source>
</evidence>
<reference evidence="2 3" key="1">
    <citation type="journal article" date="2013" name="PLoS Genet.">
        <title>The genome and development-dependent transcriptomes of Pyronema confluens: a window into fungal evolution.</title>
        <authorList>
            <person name="Traeger S."/>
            <person name="Altegoer F."/>
            <person name="Freitag M."/>
            <person name="Gabaldon T."/>
            <person name="Kempken F."/>
            <person name="Kumar A."/>
            <person name="Marcet-Houben M."/>
            <person name="Poggeler S."/>
            <person name="Stajich J.E."/>
            <person name="Nowrousian M."/>
        </authorList>
    </citation>
    <scope>NUCLEOTIDE SEQUENCE [LARGE SCALE GENOMIC DNA]</scope>
    <source>
        <strain evidence="3">CBS 100304</strain>
        <tissue evidence="2">Vegetative mycelium</tissue>
    </source>
</reference>